<dbReference type="InterPro" id="IPR049730">
    <property type="entry name" value="SNF2/RAD54-like_C"/>
</dbReference>
<gene>
    <name evidence="6" type="ORF">HF995_09580</name>
</gene>
<keyword evidence="1" id="KW-0547">Nucleotide-binding</keyword>
<protein>
    <submittedName>
        <fullName evidence="6">DEAD/DEAH box helicase</fullName>
    </submittedName>
</protein>
<comment type="caution">
    <text evidence="6">The sequence shown here is derived from an EMBL/GenBank/DDBJ whole genome shotgun (WGS) entry which is preliminary data.</text>
</comment>
<dbReference type="AlphaFoldDB" id="A0A9X5FK29"/>
<dbReference type="InterPro" id="IPR000330">
    <property type="entry name" value="SNF2_N"/>
</dbReference>
<dbReference type="RefSeq" id="WP_168447532.1">
    <property type="nucleotide sequence ID" value="NZ_JAAXOW010000002.1"/>
</dbReference>
<dbReference type="Pfam" id="PF00271">
    <property type="entry name" value="Helicase_C"/>
    <property type="match status" value="1"/>
</dbReference>
<accession>A0A9X5FK29</accession>
<evidence type="ECO:0000256" key="1">
    <source>
        <dbReference type="ARBA" id="ARBA00022741"/>
    </source>
</evidence>
<name>A0A9X5FK29_9MICO</name>
<keyword evidence="2" id="KW-0378">Hydrolase</keyword>
<dbReference type="Gene3D" id="3.40.50.10810">
    <property type="entry name" value="Tandem AAA-ATPase domain"/>
    <property type="match status" value="1"/>
</dbReference>
<reference evidence="6 7" key="1">
    <citation type="submission" date="2020-04" db="EMBL/GenBank/DDBJ databases">
        <title>MicrobeNet Type strains.</title>
        <authorList>
            <person name="Nicholson A.C."/>
        </authorList>
    </citation>
    <scope>NUCLEOTIDE SEQUENCE [LARGE SCALE GENOMIC DNA]</scope>
    <source>
        <strain evidence="6 7">ATCC BAA-789</strain>
    </source>
</reference>
<dbReference type="CDD" id="cd17919">
    <property type="entry name" value="DEXHc_Snf"/>
    <property type="match status" value="1"/>
</dbReference>
<dbReference type="PANTHER" id="PTHR45626">
    <property type="entry name" value="TRANSCRIPTION TERMINATION FACTOR 2-RELATED"/>
    <property type="match status" value="1"/>
</dbReference>
<dbReference type="SMART" id="SM00487">
    <property type="entry name" value="DEXDc"/>
    <property type="match status" value="1"/>
</dbReference>
<dbReference type="InterPro" id="IPR014001">
    <property type="entry name" value="Helicase_ATP-bd"/>
</dbReference>
<dbReference type="GO" id="GO:0004386">
    <property type="term" value="F:helicase activity"/>
    <property type="evidence" value="ECO:0007669"/>
    <property type="project" value="UniProtKB-KW"/>
</dbReference>
<dbReference type="SMART" id="SM00490">
    <property type="entry name" value="HELICc"/>
    <property type="match status" value="1"/>
</dbReference>
<dbReference type="GO" id="GO:0006281">
    <property type="term" value="P:DNA repair"/>
    <property type="evidence" value="ECO:0007669"/>
    <property type="project" value="TreeGrafter"/>
</dbReference>
<organism evidence="6 7">
    <name type="scientific">Sanguibacter hominis ATCC BAA-789</name>
    <dbReference type="NCBI Taxonomy" id="1312740"/>
    <lineage>
        <taxon>Bacteria</taxon>
        <taxon>Bacillati</taxon>
        <taxon>Actinomycetota</taxon>
        <taxon>Actinomycetes</taxon>
        <taxon>Micrococcales</taxon>
        <taxon>Sanguibacteraceae</taxon>
        <taxon>Sanguibacter</taxon>
    </lineage>
</organism>
<evidence type="ECO:0000313" key="7">
    <source>
        <dbReference type="Proteomes" id="UP000774283"/>
    </source>
</evidence>
<feature type="domain" description="Helicase C-terminal" evidence="5">
    <location>
        <begin position="570"/>
        <end position="728"/>
    </location>
</feature>
<dbReference type="PROSITE" id="PS51194">
    <property type="entry name" value="HELICASE_CTER"/>
    <property type="match status" value="1"/>
</dbReference>
<sequence length="770" mass="82589">MALPAPALRSPVRPGPEARALVDRHTALVTQVRAVVDHLDGVAMAVTSWVRADERRRAREELSHVPVGRLGVTTDRNLRLTAVQTAGYTTAADLLGVDAATLDAIPGVGEATARGVVAAVDQLAKAAVTLRPLRITLDRAGLPEPREARDLLALLRRFQRVSPLVTPHRQLLDDYLRFAGQATHDAAPARHAARMLLTLPRTRRRTHAALAQLHDWDQLLVAHDLPGIVARAEAEIAVPDPHGIALADEYARRSAEYYTALQRIVPHAAGALATRGLLPADLVARVDAHPLDTTLLKVSLRGYQEFGARFTLEQGRVLLGDEMGLGKTVQALATIAHLAADGHRRFLVVCPASLLANWEHEVRGRSALAVHRIHGSGRADALAAWERDGGVGLTTFEGLAHVPLDPLAHPTPDLSGTPAAPADLARVGLLVVDEAQQVKNPKAARSRLVAAWAQRCARVLLMSGTPMDNRLEDFLALVELLHPGLSEPMPRHLGLVGPEAFRSAVAHVYLRRNQSDVLVELPGVVASDDWVELRAPEETHYRAAVASGNLMAMRQAAWHAPGGTDAPPAKLDRLLELVDEALDEGHSVLVFSYFRATLDLVAQALAERGATVHGPLTGDVPVARRGELVDAFTADDAAVLVAQISVGGAGLNLQVASVVVLCEPQLTPSLEDQAVARAHRMGQVRPVRVHRLLGADGVDERIVEILEGKREVFDDYVRVSSLAQAAVGSVDAARGDLAREVVAAEQARLGYGPWWDELDSAAPDELPAPG</sequence>
<dbReference type="Gene3D" id="3.40.50.300">
    <property type="entry name" value="P-loop containing nucleotide triphosphate hydrolases"/>
    <property type="match status" value="1"/>
</dbReference>
<dbReference type="PANTHER" id="PTHR45626:SF38">
    <property type="entry name" value="DEAD-BOX PROTEIN"/>
    <property type="match status" value="1"/>
</dbReference>
<dbReference type="InterPro" id="IPR038718">
    <property type="entry name" value="SNF2-like_sf"/>
</dbReference>
<evidence type="ECO:0000256" key="3">
    <source>
        <dbReference type="ARBA" id="ARBA00022840"/>
    </source>
</evidence>
<proteinExistence type="predicted"/>
<dbReference type="GO" id="GO:0016787">
    <property type="term" value="F:hydrolase activity"/>
    <property type="evidence" value="ECO:0007669"/>
    <property type="project" value="UniProtKB-KW"/>
</dbReference>
<dbReference type="CDD" id="cd18793">
    <property type="entry name" value="SF2_C_SNF"/>
    <property type="match status" value="1"/>
</dbReference>
<evidence type="ECO:0000256" key="2">
    <source>
        <dbReference type="ARBA" id="ARBA00022801"/>
    </source>
</evidence>
<keyword evidence="7" id="KW-1185">Reference proteome</keyword>
<evidence type="ECO:0000259" key="4">
    <source>
        <dbReference type="PROSITE" id="PS51192"/>
    </source>
</evidence>
<dbReference type="GO" id="GO:0008094">
    <property type="term" value="F:ATP-dependent activity, acting on DNA"/>
    <property type="evidence" value="ECO:0007669"/>
    <property type="project" value="TreeGrafter"/>
</dbReference>
<dbReference type="PROSITE" id="PS51192">
    <property type="entry name" value="HELICASE_ATP_BIND_1"/>
    <property type="match status" value="1"/>
</dbReference>
<keyword evidence="3" id="KW-0067">ATP-binding</keyword>
<dbReference type="InterPro" id="IPR050628">
    <property type="entry name" value="SNF2_RAD54_helicase_TF"/>
</dbReference>
<dbReference type="EMBL" id="JAAXOW010000002">
    <property type="protein sequence ID" value="NKX93518.1"/>
    <property type="molecule type" value="Genomic_DNA"/>
</dbReference>
<keyword evidence="6" id="KW-0347">Helicase</keyword>
<dbReference type="GO" id="GO:0005524">
    <property type="term" value="F:ATP binding"/>
    <property type="evidence" value="ECO:0007669"/>
    <property type="project" value="UniProtKB-KW"/>
</dbReference>
<evidence type="ECO:0000259" key="5">
    <source>
        <dbReference type="PROSITE" id="PS51194"/>
    </source>
</evidence>
<dbReference type="SUPFAM" id="SSF52540">
    <property type="entry name" value="P-loop containing nucleoside triphosphate hydrolases"/>
    <property type="match status" value="2"/>
</dbReference>
<evidence type="ECO:0000313" key="6">
    <source>
        <dbReference type="EMBL" id="NKX93518.1"/>
    </source>
</evidence>
<dbReference type="Proteomes" id="UP000774283">
    <property type="component" value="Unassembled WGS sequence"/>
</dbReference>
<dbReference type="InterPro" id="IPR027417">
    <property type="entry name" value="P-loop_NTPase"/>
</dbReference>
<dbReference type="Pfam" id="PF00176">
    <property type="entry name" value="SNF2-rel_dom"/>
    <property type="match status" value="1"/>
</dbReference>
<feature type="domain" description="Helicase ATP-binding" evidence="4">
    <location>
        <begin position="308"/>
        <end position="484"/>
    </location>
</feature>
<dbReference type="InterPro" id="IPR001650">
    <property type="entry name" value="Helicase_C-like"/>
</dbReference>